<reference evidence="2" key="1">
    <citation type="submission" date="2020-07" db="EMBL/GenBank/DDBJ databases">
        <title>Huge and variable diversity of episymbiotic CPR bacteria and DPANN archaea in groundwater ecosystems.</title>
        <authorList>
            <person name="He C.Y."/>
            <person name="Keren R."/>
            <person name="Whittaker M."/>
            <person name="Farag I.F."/>
            <person name="Doudna J."/>
            <person name="Cate J.H.D."/>
            <person name="Banfield J.F."/>
        </authorList>
    </citation>
    <scope>NUCLEOTIDE SEQUENCE</scope>
    <source>
        <strain evidence="2">NC_groundwater_193_Ag_S-0.1um_51_7</strain>
    </source>
</reference>
<keyword evidence="1" id="KW-0732">Signal</keyword>
<feature type="signal peptide" evidence="1">
    <location>
        <begin position="1"/>
        <end position="28"/>
    </location>
</feature>
<dbReference type="EMBL" id="JACOZA010000014">
    <property type="protein sequence ID" value="MBI2096660.1"/>
    <property type="molecule type" value="Genomic_DNA"/>
</dbReference>
<feature type="chain" id="PRO_5037756931" description="Exosortase system-associated protein, TIGR04073 family" evidence="1">
    <location>
        <begin position="29"/>
        <end position="119"/>
    </location>
</feature>
<organism evidence="2 3">
    <name type="scientific">Candidatus Sungiibacteriota bacterium</name>
    <dbReference type="NCBI Taxonomy" id="2750080"/>
    <lineage>
        <taxon>Bacteria</taxon>
        <taxon>Candidatus Sungiibacteriota</taxon>
    </lineage>
</organism>
<accession>A0A931SAY9</accession>
<evidence type="ECO:0000313" key="3">
    <source>
        <dbReference type="Proteomes" id="UP000724148"/>
    </source>
</evidence>
<evidence type="ECO:0000313" key="2">
    <source>
        <dbReference type="EMBL" id="MBI2096660.1"/>
    </source>
</evidence>
<proteinExistence type="predicted"/>
<protein>
    <recommendedName>
        <fullName evidence="4">Exosortase system-associated protein, TIGR04073 family</fullName>
    </recommendedName>
</protein>
<name>A0A931SAY9_9BACT</name>
<dbReference type="Proteomes" id="UP000724148">
    <property type="component" value="Unassembled WGS sequence"/>
</dbReference>
<dbReference type="AlphaFoldDB" id="A0A931SAY9"/>
<comment type="caution">
    <text evidence="2">The sequence shown here is derived from an EMBL/GenBank/DDBJ whole genome shotgun (WGS) entry which is preliminary data.</text>
</comment>
<evidence type="ECO:0008006" key="4">
    <source>
        <dbReference type="Google" id="ProtNLM"/>
    </source>
</evidence>
<evidence type="ECO:0000256" key="1">
    <source>
        <dbReference type="SAM" id="SignalP"/>
    </source>
</evidence>
<sequence length="119" mass="12291">MTRRTTVMLLVLSVVLSLIALPAAPAFADAGAKALNTASNTLFGWTNCLKAMGHEVAKGQRNFLRGVAGAVVTGPIMCGVNVAATYATVPIDAVTIPWGKNILPPAAHQSADPPIKLDV</sequence>
<gene>
    <name evidence="2" type="ORF">HYT40_00670</name>
</gene>